<dbReference type="PANTHER" id="PTHR46796:SF15">
    <property type="entry name" value="BLL1074 PROTEIN"/>
    <property type="match status" value="1"/>
</dbReference>
<dbReference type="InterPro" id="IPR018060">
    <property type="entry name" value="HTH_AraC"/>
</dbReference>
<evidence type="ECO:0000256" key="1">
    <source>
        <dbReference type="ARBA" id="ARBA00023015"/>
    </source>
</evidence>
<dbReference type="InterPro" id="IPR050204">
    <property type="entry name" value="AraC_XylS_family_regulators"/>
</dbReference>
<evidence type="ECO:0000313" key="6">
    <source>
        <dbReference type="Proteomes" id="UP000598996"/>
    </source>
</evidence>
<accession>A0ABS1VGA8</accession>
<proteinExistence type="predicted"/>
<sequence length="265" mass="27995">MLADPEVIASLTEGTTAVQLPDPATALAFRTTTTGQSDLYVVGPRTRGRYHPVKGVPVCVRLRLRPGVARAVLGVPVHALVDKTLPLTDLWGPAAAELTESLFAAGDDTPQVLTLMQAAVAGRIRGSAPARGFSTLPIIDRTSAMSAGGLLVAAVRAMSTVPRLTDVAAGLGVSERHLRNLFARETGLSPKHYARITRVRRVLDQADATHTWAAVADDAGFFDQAHMISDFRSFMGVTPAAYAAGRLPPTTPCADLSRVPDSTHS</sequence>
<evidence type="ECO:0000256" key="3">
    <source>
        <dbReference type="ARBA" id="ARBA00023163"/>
    </source>
</evidence>
<keyword evidence="3" id="KW-0804">Transcription</keyword>
<comment type="caution">
    <text evidence="5">The sequence shown here is derived from an EMBL/GenBank/DDBJ whole genome shotgun (WGS) entry which is preliminary data.</text>
</comment>
<keyword evidence="6" id="KW-1185">Reference proteome</keyword>
<dbReference type="Pfam" id="PF12833">
    <property type="entry name" value="HTH_18"/>
    <property type="match status" value="1"/>
</dbReference>
<reference evidence="5 6" key="1">
    <citation type="submission" date="2021-01" db="EMBL/GenBank/DDBJ databases">
        <title>Actinoplanes sp. nov. LDG1-01 isolated from lichen.</title>
        <authorList>
            <person name="Saeng-In P."/>
            <person name="Phongsopitanun W."/>
            <person name="Kanchanasin P."/>
            <person name="Yuki M."/>
            <person name="Kudo T."/>
            <person name="Ohkuma M."/>
            <person name="Tanasupawat S."/>
        </authorList>
    </citation>
    <scope>NUCLEOTIDE SEQUENCE [LARGE SCALE GENOMIC DNA]</scope>
    <source>
        <strain evidence="5 6">LDG1-01</strain>
    </source>
</reference>
<evidence type="ECO:0000313" key="5">
    <source>
        <dbReference type="EMBL" id="MBL7253648.1"/>
    </source>
</evidence>
<gene>
    <name evidence="5" type="ORF">JKJ07_04915</name>
</gene>
<dbReference type="Gene3D" id="1.10.10.60">
    <property type="entry name" value="Homeodomain-like"/>
    <property type="match status" value="1"/>
</dbReference>
<keyword evidence="1" id="KW-0805">Transcription regulation</keyword>
<keyword evidence="2" id="KW-0238">DNA-binding</keyword>
<name>A0ABS1VGA8_9ACTN</name>
<evidence type="ECO:0000256" key="2">
    <source>
        <dbReference type="ARBA" id="ARBA00023125"/>
    </source>
</evidence>
<dbReference type="PANTHER" id="PTHR46796">
    <property type="entry name" value="HTH-TYPE TRANSCRIPTIONAL ACTIVATOR RHAS-RELATED"/>
    <property type="match status" value="1"/>
</dbReference>
<evidence type="ECO:0000259" key="4">
    <source>
        <dbReference type="PROSITE" id="PS01124"/>
    </source>
</evidence>
<dbReference type="RefSeq" id="WP_202990044.1">
    <property type="nucleotide sequence ID" value="NZ_JAENHO010000002.1"/>
</dbReference>
<dbReference type="Proteomes" id="UP000598996">
    <property type="component" value="Unassembled WGS sequence"/>
</dbReference>
<dbReference type="SMART" id="SM00342">
    <property type="entry name" value="HTH_ARAC"/>
    <property type="match status" value="1"/>
</dbReference>
<dbReference type="PROSITE" id="PS01124">
    <property type="entry name" value="HTH_ARAC_FAMILY_2"/>
    <property type="match status" value="1"/>
</dbReference>
<feature type="domain" description="HTH araC/xylS-type" evidence="4">
    <location>
        <begin position="163"/>
        <end position="245"/>
    </location>
</feature>
<protein>
    <submittedName>
        <fullName evidence="5">AraC family transcriptional regulator</fullName>
    </submittedName>
</protein>
<dbReference type="EMBL" id="JAENHO010000002">
    <property type="protein sequence ID" value="MBL7253648.1"/>
    <property type="molecule type" value="Genomic_DNA"/>
</dbReference>
<organism evidence="5 6">
    <name type="scientific">Paractinoplanes lichenicola</name>
    <dbReference type="NCBI Taxonomy" id="2802976"/>
    <lineage>
        <taxon>Bacteria</taxon>
        <taxon>Bacillati</taxon>
        <taxon>Actinomycetota</taxon>
        <taxon>Actinomycetes</taxon>
        <taxon>Micromonosporales</taxon>
        <taxon>Micromonosporaceae</taxon>
        <taxon>Paractinoplanes</taxon>
    </lineage>
</organism>